<organism evidence="1">
    <name type="scientific">freshwater metagenome</name>
    <dbReference type="NCBI Taxonomy" id="449393"/>
    <lineage>
        <taxon>unclassified sequences</taxon>
        <taxon>metagenomes</taxon>
        <taxon>ecological metagenomes</taxon>
    </lineage>
</organism>
<accession>A0A6J7M0A6</accession>
<sequence>MKYAIDTPTRTANTAMLETTIGFKNSSKCCSPAGLTIGFNQLTNESPRENKYPDAIEPIDNKEIGINIKAGLSCGSSLCPQRSFPKKVMITTRDI</sequence>
<dbReference type="AlphaFoldDB" id="A0A6J7M0A6"/>
<gene>
    <name evidence="1" type="ORF">UFOPK3935_00326</name>
</gene>
<reference evidence="1" key="1">
    <citation type="submission" date="2020-05" db="EMBL/GenBank/DDBJ databases">
        <authorList>
            <person name="Chiriac C."/>
            <person name="Salcher M."/>
            <person name="Ghai R."/>
            <person name="Kavagutti S V."/>
        </authorList>
    </citation>
    <scope>NUCLEOTIDE SEQUENCE</scope>
</reference>
<evidence type="ECO:0000313" key="1">
    <source>
        <dbReference type="EMBL" id="CAB4974121.1"/>
    </source>
</evidence>
<name>A0A6J7M0A6_9ZZZZ</name>
<protein>
    <submittedName>
        <fullName evidence="1">Unannotated protein</fullName>
    </submittedName>
</protein>
<dbReference type="EMBL" id="CAFBOH010000022">
    <property type="protein sequence ID" value="CAB4974121.1"/>
    <property type="molecule type" value="Genomic_DNA"/>
</dbReference>
<proteinExistence type="predicted"/>